<comment type="caution">
    <text evidence="2">The sequence shown here is derived from an EMBL/GenBank/DDBJ whole genome shotgun (WGS) entry which is preliminary data.</text>
</comment>
<name>X0XXJ8_9ZZZZ</name>
<keyword evidence="1" id="KW-1133">Transmembrane helix</keyword>
<dbReference type="InterPro" id="IPR044878">
    <property type="entry name" value="UbiA_sf"/>
</dbReference>
<evidence type="ECO:0008006" key="3">
    <source>
        <dbReference type="Google" id="ProtNLM"/>
    </source>
</evidence>
<accession>X0XXJ8</accession>
<feature type="transmembrane region" description="Helical" evidence="1">
    <location>
        <begin position="145"/>
        <end position="164"/>
    </location>
</feature>
<feature type="transmembrane region" description="Helical" evidence="1">
    <location>
        <begin position="28"/>
        <end position="48"/>
    </location>
</feature>
<feature type="transmembrane region" description="Helical" evidence="1">
    <location>
        <begin position="199"/>
        <end position="221"/>
    </location>
</feature>
<keyword evidence="1" id="KW-0472">Membrane</keyword>
<evidence type="ECO:0000256" key="1">
    <source>
        <dbReference type="SAM" id="Phobius"/>
    </source>
</evidence>
<dbReference type="Gene3D" id="1.10.357.140">
    <property type="entry name" value="UbiA prenyltransferase"/>
    <property type="match status" value="1"/>
</dbReference>
<dbReference type="AlphaFoldDB" id="X0XXJ8"/>
<feature type="non-terminal residue" evidence="2">
    <location>
        <position position="1"/>
    </location>
</feature>
<dbReference type="EMBL" id="BARS01044803">
    <property type="protein sequence ID" value="GAG39942.1"/>
    <property type="molecule type" value="Genomic_DNA"/>
</dbReference>
<reference evidence="2" key="1">
    <citation type="journal article" date="2014" name="Front. Microbiol.">
        <title>High frequency of phylogenetically diverse reductive dehalogenase-homologous genes in deep subseafloor sedimentary metagenomes.</title>
        <authorList>
            <person name="Kawai M."/>
            <person name="Futagami T."/>
            <person name="Toyoda A."/>
            <person name="Takaki Y."/>
            <person name="Nishi S."/>
            <person name="Hori S."/>
            <person name="Arai W."/>
            <person name="Tsubouchi T."/>
            <person name="Morono Y."/>
            <person name="Uchiyama I."/>
            <person name="Ito T."/>
            <person name="Fujiyama A."/>
            <person name="Inagaki F."/>
            <person name="Takami H."/>
        </authorList>
    </citation>
    <scope>NUCLEOTIDE SEQUENCE</scope>
    <source>
        <strain evidence="2">Expedition CK06-06</strain>
    </source>
</reference>
<keyword evidence="1" id="KW-0812">Transmembrane</keyword>
<sequence>TLNDAIDMKDSSEKETIERVEGYSRKEIFVISIGSFVLGTTCFLNDILINPLLGIYLILIGFMVIFYCFFKYLVVINHIILGTSHIVLPWFMIKINAGDTFIGFLPSLTLFESLILGTIISVAFTGQMVHEMIDGDSLSKLKPKTSQVIIWCASIVSFIIAIVSFFITQYLMFLPILFFPIGILYIFRKPRNNLLGRSSLKDTGIILGNLMLVYVIILILAP</sequence>
<gene>
    <name evidence="2" type="ORF">S01H1_67623</name>
</gene>
<proteinExistence type="predicted"/>
<feature type="transmembrane region" description="Helical" evidence="1">
    <location>
        <begin position="101"/>
        <end position="124"/>
    </location>
</feature>
<evidence type="ECO:0000313" key="2">
    <source>
        <dbReference type="EMBL" id="GAG39942.1"/>
    </source>
</evidence>
<organism evidence="2">
    <name type="scientific">marine sediment metagenome</name>
    <dbReference type="NCBI Taxonomy" id="412755"/>
    <lineage>
        <taxon>unclassified sequences</taxon>
        <taxon>metagenomes</taxon>
        <taxon>ecological metagenomes</taxon>
    </lineage>
</organism>
<feature type="transmembrane region" description="Helical" evidence="1">
    <location>
        <begin position="55"/>
        <end position="81"/>
    </location>
</feature>
<feature type="transmembrane region" description="Helical" evidence="1">
    <location>
        <begin position="170"/>
        <end position="187"/>
    </location>
</feature>
<protein>
    <recommendedName>
        <fullName evidence="3">Prenyltransferase</fullName>
    </recommendedName>
</protein>